<evidence type="ECO:0000313" key="3">
    <source>
        <dbReference type="Ensembl" id="ENSGWIP00000048975.1"/>
    </source>
</evidence>
<dbReference type="PANTHER" id="PTHR15191">
    <property type="entry name" value="PROTEIN CBG20567"/>
    <property type="match status" value="1"/>
</dbReference>
<keyword evidence="1" id="KW-1133">Transmembrane helix</keyword>
<dbReference type="CTD" id="449768"/>
<evidence type="ECO:0000313" key="4">
    <source>
        <dbReference type="Proteomes" id="UP000694680"/>
    </source>
</evidence>
<gene>
    <name evidence="3" type="primary">pttg1ipb</name>
</gene>
<dbReference type="Proteomes" id="UP000694680">
    <property type="component" value="Chromosome 21"/>
</dbReference>
<evidence type="ECO:0000256" key="2">
    <source>
        <dbReference type="SAM" id="SignalP"/>
    </source>
</evidence>
<dbReference type="GeneID" id="114455333"/>
<reference evidence="3" key="3">
    <citation type="submission" date="2025-09" db="UniProtKB">
        <authorList>
            <consortium name="Ensembl"/>
        </authorList>
    </citation>
    <scope>IDENTIFICATION</scope>
</reference>
<keyword evidence="4" id="KW-1185">Reference proteome</keyword>
<reference evidence="3" key="2">
    <citation type="submission" date="2025-08" db="UniProtKB">
        <authorList>
            <consortium name="Ensembl"/>
        </authorList>
    </citation>
    <scope>IDENTIFICATION</scope>
</reference>
<reference evidence="3" key="1">
    <citation type="submission" date="2020-06" db="EMBL/GenBank/DDBJ databases">
        <authorList>
            <consortium name="Wellcome Sanger Institute Data Sharing"/>
        </authorList>
    </citation>
    <scope>NUCLEOTIDE SEQUENCE [LARGE SCALE GENOMIC DNA]</scope>
</reference>
<dbReference type="AlphaFoldDB" id="A0A8C5HRE0"/>
<name>A0A8C5HRE0_GOUWI</name>
<feature type="signal peptide" evidence="2">
    <location>
        <begin position="1"/>
        <end position="23"/>
    </location>
</feature>
<proteinExistence type="predicted"/>
<sequence length="173" mass="19575">MWSSDRTSVVLLVFFASILSSDAQTSTPAPGQVACALRSNISCDECLKNVTCLWCNPTSQCMDYPASNILPPRSLCPLNDARWGVCWVNFQILIITMSVLAGILLISILVCCICCCKCERIGNKREDAKMEQQTRVRKAHQKARRTEMQLRHDEIRNKYGLSKDNPYSRMNDH</sequence>
<dbReference type="GO" id="GO:0005737">
    <property type="term" value="C:cytoplasm"/>
    <property type="evidence" value="ECO:0007669"/>
    <property type="project" value="TreeGrafter"/>
</dbReference>
<dbReference type="GO" id="GO:0005634">
    <property type="term" value="C:nucleus"/>
    <property type="evidence" value="ECO:0007669"/>
    <property type="project" value="TreeGrafter"/>
</dbReference>
<accession>A0A8C5HRE0</accession>
<dbReference type="GO" id="GO:0006606">
    <property type="term" value="P:protein import into nucleus"/>
    <property type="evidence" value="ECO:0007669"/>
    <property type="project" value="TreeGrafter"/>
</dbReference>
<feature type="transmembrane region" description="Helical" evidence="1">
    <location>
        <begin position="92"/>
        <end position="116"/>
    </location>
</feature>
<protein>
    <submittedName>
        <fullName evidence="3">Pituitary tumor-transforming gene 1 protein-interacting protein-like</fullName>
    </submittedName>
</protein>
<dbReference type="PANTHER" id="PTHR15191:SF7">
    <property type="entry name" value="PTTG1-INTERACTING PROTEIN B"/>
    <property type="match status" value="1"/>
</dbReference>
<feature type="chain" id="PRO_5034774158" evidence="2">
    <location>
        <begin position="24"/>
        <end position="173"/>
    </location>
</feature>
<keyword evidence="1" id="KW-0472">Membrane</keyword>
<dbReference type="Ensembl" id="ENSGWIT00000052953.1">
    <property type="protein sequence ID" value="ENSGWIP00000048975.1"/>
    <property type="gene ID" value="ENSGWIG00000023938.1"/>
</dbReference>
<keyword evidence="1" id="KW-0812">Transmembrane</keyword>
<dbReference type="RefSeq" id="XP_028292308.1">
    <property type="nucleotide sequence ID" value="XM_028436507.1"/>
</dbReference>
<keyword evidence="2" id="KW-0732">Signal</keyword>
<evidence type="ECO:0000256" key="1">
    <source>
        <dbReference type="SAM" id="Phobius"/>
    </source>
</evidence>
<organism evidence="3 4">
    <name type="scientific">Gouania willdenowi</name>
    <name type="common">Blunt-snouted clingfish</name>
    <name type="synonym">Lepadogaster willdenowi</name>
    <dbReference type="NCBI Taxonomy" id="441366"/>
    <lineage>
        <taxon>Eukaryota</taxon>
        <taxon>Metazoa</taxon>
        <taxon>Chordata</taxon>
        <taxon>Craniata</taxon>
        <taxon>Vertebrata</taxon>
        <taxon>Euteleostomi</taxon>
        <taxon>Actinopterygii</taxon>
        <taxon>Neopterygii</taxon>
        <taxon>Teleostei</taxon>
        <taxon>Neoteleostei</taxon>
        <taxon>Acanthomorphata</taxon>
        <taxon>Ovalentaria</taxon>
        <taxon>Blenniimorphae</taxon>
        <taxon>Blenniiformes</taxon>
        <taxon>Gobiesocoidei</taxon>
        <taxon>Gobiesocidae</taxon>
        <taxon>Gobiesocinae</taxon>
        <taxon>Gouania</taxon>
    </lineage>
</organism>
<dbReference type="InterPro" id="IPR052304">
    <property type="entry name" value="PTTG1IP"/>
</dbReference>
<dbReference type="OrthoDB" id="5829916at2759"/>